<dbReference type="EMBL" id="ABCK01000012">
    <property type="protein sequence ID" value="EDM26977.1"/>
    <property type="molecule type" value="Genomic_DNA"/>
</dbReference>
<dbReference type="eggNOG" id="COG2960">
    <property type="taxonomic scope" value="Bacteria"/>
</dbReference>
<proteinExistence type="predicted"/>
<accession>A6DMU1</accession>
<dbReference type="AlphaFoldDB" id="A6DMU1"/>
<dbReference type="InterPro" id="IPR011447">
    <property type="entry name" value="DUF1552"/>
</dbReference>
<dbReference type="InterPro" id="IPR006311">
    <property type="entry name" value="TAT_signal"/>
</dbReference>
<dbReference type="Proteomes" id="UP000004947">
    <property type="component" value="Unassembled WGS sequence"/>
</dbReference>
<dbReference type="PROSITE" id="PS51318">
    <property type="entry name" value="TAT"/>
    <property type="match status" value="1"/>
</dbReference>
<evidence type="ECO:0000313" key="2">
    <source>
        <dbReference type="Proteomes" id="UP000004947"/>
    </source>
</evidence>
<dbReference type="RefSeq" id="WP_007279184.1">
    <property type="nucleotide sequence ID" value="NZ_ABCK01000012.1"/>
</dbReference>
<evidence type="ECO:0000313" key="1">
    <source>
        <dbReference type="EMBL" id="EDM26977.1"/>
    </source>
</evidence>
<reference evidence="1 2" key="1">
    <citation type="journal article" date="2010" name="J. Bacteriol.">
        <title>Genome sequence of Lentisphaera araneosa HTCC2155T, the type species of the order Lentisphaerales in the phylum Lentisphaerae.</title>
        <authorList>
            <person name="Thrash J.C."/>
            <person name="Cho J.C."/>
            <person name="Vergin K.L."/>
            <person name="Morris R.M."/>
            <person name="Giovannoni S.J."/>
        </authorList>
    </citation>
    <scope>NUCLEOTIDE SEQUENCE [LARGE SCALE GENOMIC DNA]</scope>
    <source>
        <strain evidence="1 2">HTCC2155</strain>
    </source>
</reference>
<comment type="caution">
    <text evidence="1">The sequence shown here is derived from an EMBL/GenBank/DDBJ whole genome shotgun (WGS) entry which is preliminary data.</text>
</comment>
<dbReference type="STRING" id="313628.LNTAR_07029"/>
<protein>
    <recommendedName>
        <fullName evidence="3">DUF1552 domain-containing protein</fullName>
    </recommendedName>
</protein>
<keyword evidence="2" id="KW-1185">Reference proteome</keyword>
<gene>
    <name evidence="1" type="ORF">LNTAR_07029</name>
</gene>
<evidence type="ECO:0008006" key="3">
    <source>
        <dbReference type="Google" id="ProtNLM"/>
    </source>
</evidence>
<organism evidence="1 2">
    <name type="scientific">Lentisphaera araneosa HTCC2155</name>
    <dbReference type="NCBI Taxonomy" id="313628"/>
    <lineage>
        <taxon>Bacteria</taxon>
        <taxon>Pseudomonadati</taxon>
        <taxon>Lentisphaerota</taxon>
        <taxon>Lentisphaeria</taxon>
        <taxon>Lentisphaerales</taxon>
        <taxon>Lentisphaeraceae</taxon>
        <taxon>Lentisphaera</taxon>
    </lineage>
</organism>
<name>A6DMU1_9BACT</name>
<sequence>MKSNINRRHFLRGSGAFIALPLLESASFKAFASAADKKTPMPPKRLAFMSMGFGVTQETWYPSKDDAGLNYKVPKGLAPLAKNQKDFTFVQGCEHKNSRQAHWGSTFWLTGANQYGTPGQSFSNTISADQVAAAQSGKYTRYSSIQLASDDTNGSGHGPGASLAWDQNGKPVSAWNSPLQAYHNLFSADKLPIEQRKALLAEKRSILDSVHIEAKDIQRSLNKSDKDKIGEYFQGIRDIETRLSKTEAWMNVPKAKAPFGAPADGLSGPEEIETMYKIMIAALQTDSTRVITYRQPLKRFIGGNPHAMSHYAPGTIQEEASKARDLAQSKLLNGLINQLKATKEVDGSSLYDNIALAFGSNIRSIHYLSNCPTILMGGAANIKLGHNMVLEEGTPLNNVWLTMLHGVGVKVDSHGDSTGIVKELQV</sequence>
<dbReference type="Pfam" id="PF07586">
    <property type="entry name" value="HXXSHH"/>
    <property type="match status" value="1"/>
</dbReference>